<dbReference type="EMBL" id="JAMPKM010000007">
    <property type="protein sequence ID" value="MEP0818180.1"/>
    <property type="molecule type" value="Genomic_DNA"/>
</dbReference>
<keyword evidence="2" id="KW-1185">Reference proteome</keyword>
<dbReference type="Proteomes" id="UP001464891">
    <property type="component" value="Unassembled WGS sequence"/>
</dbReference>
<evidence type="ECO:0000313" key="2">
    <source>
        <dbReference type="Proteomes" id="UP001464891"/>
    </source>
</evidence>
<protein>
    <submittedName>
        <fullName evidence="1">Uncharacterized protein</fullName>
    </submittedName>
</protein>
<reference evidence="1 2" key="1">
    <citation type="submission" date="2022-04" db="EMBL/GenBank/DDBJ databases">
        <title>Positive selection, recombination, and allopatry shape intraspecific diversity of widespread and dominant cyanobacteria.</title>
        <authorList>
            <person name="Wei J."/>
            <person name="Shu W."/>
            <person name="Hu C."/>
        </authorList>
    </citation>
    <scope>NUCLEOTIDE SEQUENCE [LARGE SCALE GENOMIC DNA]</scope>
    <source>
        <strain evidence="1 2">GB2-A4</strain>
    </source>
</reference>
<evidence type="ECO:0000313" key="1">
    <source>
        <dbReference type="EMBL" id="MEP0818180.1"/>
    </source>
</evidence>
<proteinExistence type="predicted"/>
<accession>A0ABV0JAN4</accession>
<sequence length="66" mass="7286">MSNDFRELNPQSLDKDAALLFSNSMFKLGEFLSKVQETFPVPGHQALSAALTSKGGIPGSWPDWFK</sequence>
<dbReference type="RefSeq" id="WP_190432655.1">
    <property type="nucleotide sequence ID" value="NZ_JAMPKM010000007.1"/>
</dbReference>
<gene>
    <name evidence="1" type="ORF">NC998_13860</name>
</gene>
<comment type="caution">
    <text evidence="1">The sequence shown here is derived from an EMBL/GenBank/DDBJ whole genome shotgun (WGS) entry which is preliminary data.</text>
</comment>
<organism evidence="1 2">
    <name type="scientific">Trichocoleus desertorum GB2-A4</name>
    <dbReference type="NCBI Taxonomy" id="2933944"/>
    <lineage>
        <taxon>Bacteria</taxon>
        <taxon>Bacillati</taxon>
        <taxon>Cyanobacteriota</taxon>
        <taxon>Cyanophyceae</taxon>
        <taxon>Leptolyngbyales</taxon>
        <taxon>Trichocoleusaceae</taxon>
        <taxon>Trichocoleus</taxon>
    </lineage>
</organism>
<name>A0ABV0JAN4_9CYAN</name>